<protein>
    <submittedName>
        <fullName evidence="1">Uncharacterized protein</fullName>
    </submittedName>
</protein>
<keyword evidence="2" id="KW-1185">Reference proteome</keyword>
<dbReference type="AlphaFoldDB" id="G2P9M3"/>
<dbReference type="HOGENOM" id="CLU_1383538_0_0_11"/>
<dbReference type="EMBL" id="CP002994">
    <property type="protein sequence ID" value="AEM88343.1"/>
    <property type="molecule type" value="Genomic_DNA"/>
</dbReference>
<organism evidence="1 2">
    <name type="scientific">Streptomyces violaceusniger (strain Tu 4113)</name>
    <dbReference type="NCBI Taxonomy" id="653045"/>
    <lineage>
        <taxon>Bacteria</taxon>
        <taxon>Bacillati</taxon>
        <taxon>Actinomycetota</taxon>
        <taxon>Actinomycetes</taxon>
        <taxon>Kitasatosporales</taxon>
        <taxon>Streptomycetaceae</taxon>
        <taxon>Streptomyces</taxon>
        <taxon>Streptomyces violaceusniger group</taxon>
    </lineage>
</organism>
<reference evidence="1" key="1">
    <citation type="submission" date="2011-08" db="EMBL/GenBank/DDBJ databases">
        <title>Complete sequence of chromosome of Streptomyces violaceusniger Tu 4113.</title>
        <authorList>
            <consortium name="US DOE Joint Genome Institute"/>
            <person name="Lucas S."/>
            <person name="Han J."/>
            <person name="Lapidus A."/>
            <person name="Cheng J.-F."/>
            <person name="Goodwin L."/>
            <person name="Pitluck S."/>
            <person name="Peters L."/>
            <person name="Ivanova N."/>
            <person name="Daligault H."/>
            <person name="Detter J.C."/>
            <person name="Han C."/>
            <person name="Tapia R."/>
            <person name="Land M."/>
            <person name="Hauser L."/>
            <person name="Kyrpides N."/>
            <person name="Ivanova N."/>
            <person name="Pagani I."/>
            <person name="Hagen A."/>
            <person name="Katz L."/>
            <person name="Fiedler H.-P."/>
            <person name="Keasling J."/>
            <person name="Fortman J."/>
            <person name="Woyke T."/>
        </authorList>
    </citation>
    <scope>NUCLEOTIDE SEQUENCE [LARGE SCALE GENOMIC DNA]</scope>
    <source>
        <strain evidence="1">Tu 4113</strain>
    </source>
</reference>
<dbReference type="RefSeq" id="WP_014061797.1">
    <property type="nucleotide sequence ID" value="NC_015957.1"/>
</dbReference>
<evidence type="ECO:0000313" key="1">
    <source>
        <dbReference type="EMBL" id="AEM88343.1"/>
    </source>
</evidence>
<evidence type="ECO:0000313" key="2">
    <source>
        <dbReference type="Proteomes" id="UP000008703"/>
    </source>
</evidence>
<proteinExistence type="predicted"/>
<accession>G2P9M3</accession>
<dbReference type="KEGG" id="svl:Strvi_9045"/>
<name>G2P9M3_STRV4</name>
<sequence>MMQLAEELPDLADQLKQEVRQGRVASEQRLRQEGEYEARASRLAEAELPPLGKADIAVLPYTDDERMELVRSALLTLAETMYASRKATLDIALKREMELTIEFGDPELEPLSYLDLKAETERARVALTVVRELLSEEPVIPEEAIQRTGTIWRWPSSRRSVLCSLCIAATPTSPTCTRHPCLSYALRPHGQQVGLRC</sequence>
<dbReference type="Proteomes" id="UP000008703">
    <property type="component" value="Chromosome"/>
</dbReference>
<gene>
    <name evidence="1" type="ORF">Strvi_9045</name>
</gene>